<accession>A0AAD2W515</accession>
<sequence length="72" mass="7907">MEGAHLGTSQEAYASGSQLLRLLQHAFTMLTLSLSQLMRRAMAGGSTVRRALILLHLPRNDINMTSREKALA</sequence>
<dbReference type="Proteomes" id="UP000013237">
    <property type="component" value="Unassembled WGS sequence"/>
</dbReference>
<protein>
    <submittedName>
        <fullName evidence="1">Uncharacterized protein</fullName>
    </submittedName>
</protein>
<evidence type="ECO:0000313" key="1">
    <source>
        <dbReference type="EMBL" id="ENY74001.1"/>
    </source>
</evidence>
<gene>
    <name evidence="1" type="ORF">C206_29488</name>
</gene>
<organism evidence="1 2">
    <name type="scientific">Pseudomonas putida TRO1</name>
    <dbReference type="NCBI Taxonomy" id="1227924"/>
    <lineage>
        <taxon>Bacteria</taxon>
        <taxon>Pseudomonadati</taxon>
        <taxon>Pseudomonadota</taxon>
        <taxon>Gammaproteobacteria</taxon>
        <taxon>Pseudomonadales</taxon>
        <taxon>Pseudomonadaceae</taxon>
        <taxon>Pseudomonas</taxon>
    </lineage>
</organism>
<proteinExistence type="predicted"/>
<dbReference type="EMBL" id="APBQ01000219">
    <property type="protein sequence ID" value="ENY74001.1"/>
    <property type="molecule type" value="Genomic_DNA"/>
</dbReference>
<name>A0AAD2W515_PSEPU</name>
<reference evidence="1 2" key="1">
    <citation type="submission" date="2013-02" db="EMBL/GenBank/DDBJ databases">
        <title>Insights into the proteome of triclosan-resistant Pseudomonas putida TRO1, isolated from activated sludge.</title>
        <authorList>
            <person name="Lolas I.B."/>
            <person name="Almeida B."/>
            <person name="Starnawski P.M."/>
            <person name="Soenderkaer M."/>
            <person name="Nielsen K.L."/>
            <person name="Nielsen J.L."/>
        </authorList>
    </citation>
    <scope>NUCLEOTIDE SEQUENCE [LARGE SCALE GENOMIC DNA]</scope>
    <source>
        <strain evidence="1 2">TRO1</strain>
    </source>
</reference>
<comment type="caution">
    <text evidence="1">The sequence shown here is derived from an EMBL/GenBank/DDBJ whole genome shotgun (WGS) entry which is preliminary data.</text>
</comment>
<dbReference type="AlphaFoldDB" id="A0AAD2W515"/>
<evidence type="ECO:0000313" key="2">
    <source>
        <dbReference type="Proteomes" id="UP000013237"/>
    </source>
</evidence>